<accession>A0A9D4RF54</accession>
<reference evidence="9" key="1">
    <citation type="journal article" date="2019" name="bioRxiv">
        <title>The Genome of the Zebra Mussel, Dreissena polymorpha: A Resource for Invasive Species Research.</title>
        <authorList>
            <person name="McCartney M.A."/>
            <person name="Auch B."/>
            <person name="Kono T."/>
            <person name="Mallez S."/>
            <person name="Zhang Y."/>
            <person name="Obille A."/>
            <person name="Becker A."/>
            <person name="Abrahante J.E."/>
            <person name="Garbe J."/>
            <person name="Badalamenti J.P."/>
            <person name="Herman A."/>
            <person name="Mangelson H."/>
            <person name="Liachko I."/>
            <person name="Sullivan S."/>
            <person name="Sone E.D."/>
            <person name="Koren S."/>
            <person name="Silverstein K.A.T."/>
            <person name="Beckman K.B."/>
            <person name="Gohl D.M."/>
        </authorList>
    </citation>
    <scope>NUCLEOTIDE SEQUENCE</scope>
    <source>
        <strain evidence="9">Duluth1</strain>
        <tissue evidence="9">Whole animal</tissue>
    </source>
</reference>
<feature type="active site" evidence="7">
    <location>
        <position position="237"/>
    </location>
</feature>
<evidence type="ECO:0000256" key="5">
    <source>
        <dbReference type="ARBA" id="ARBA00022801"/>
    </source>
</evidence>
<feature type="active site" description="Proton donor" evidence="6">
    <location>
        <position position="237"/>
    </location>
</feature>
<evidence type="ECO:0000313" key="10">
    <source>
        <dbReference type="Proteomes" id="UP000828390"/>
    </source>
</evidence>
<evidence type="ECO:0000256" key="6">
    <source>
        <dbReference type="PIRSR" id="PIRSR615527-1"/>
    </source>
</evidence>
<dbReference type="GO" id="GO:0005773">
    <property type="term" value="C:vacuole"/>
    <property type="evidence" value="ECO:0007669"/>
    <property type="project" value="TreeGrafter"/>
</dbReference>
<comment type="similarity">
    <text evidence="2">Belongs to the peptidase C26 family.</text>
</comment>
<dbReference type="Proteomes" id="UP000828390">
    <property type="component" value="Unassembled WGS sequence"/>
</dbReference>
<keyword evidence="3" id="KW-0964">Secreted</keyword>
<dbReference type="InterPro" id="IPR029062">
    <property type="entry name" value="Class_I_gatase-like"/>
</dbReference>
<proteinExistence type="inferred from homology"/>
<protein>
    <recommendedName>
        <fullName evidence="7">folate gamma-glutamyl hydrolase</fullName>
        <ecNumber evidence="7">3.4.19.9</ecNumber>
    </recommendedName>
</protein>
<reference evidence="9" key="2">
    <citation type="submission" date="2020-11" db="EMBL/GenBank/DDBJ databases">
        <authorList>
            <person name="McCartney M.A."/>
            <person name="Auch B."/>
            <person name="Kono T."/>
            <person name="Mallez S."/>
            <person name="Becker A."/>
            <person name="Gohl D.M."/>
            <person name="Silverstein K.A.T."/>
            <person name="Koren S."/>
            <person name="Bechman K.B."/>
            <person name="Herman A."/>
            <person name="Abrahante J.E."/>
            <person name="Garbe J."/>
        </authorList>
    </citation>
    <scope>NUCLEOTIDE SEQUENCE</scope>
    <source>
        <strain evidence="9">Duluth1</strain>
        <tissue evidence="9">Whole animal</tissue>
    </source>
</reference>
<dbReference type="FunFam" id="3.40.50.880:FF:000024">
    <property type="entry name" value="Folate gamma-glutamyl hydrolase"/>
    <property type="match status" value="1"/>
</dbReference>
<dbReference type="Gene3D" id="3.40.50.880">
    <property type="match status" value="1"/>
</dbReference>
<dbReference type="GO" id="GO:0046900">
    <property type="term" value="P:tetrahydrofolylpolyglutamate metabolic process"/>
    <property type="evidence" value="ECO:0007669"/>
    <property type="project" value="TreeGrafter"/>
</dbReference>
<dbReference type="AlphaFoldDB" id="A0A9D4RF54"/>
<dbReference type="SUPFAM" id="SSF52317">
    <property type="entry name" value="Class I glutamine amidotransferase-like"/>
    <property type="match status" value="1"/>
</dbReference>
<keyword evidence="5 7" id="KW-0378">Hydrolase</keyword>
<evidence type="ECO:0000256" key="7">
    <source>
        <dbReference type="PROSITE-ProRule" id="PRU00607"/>
    </source>
</evidence>
<keyword evidence="10" id="KW-1185">Reference proteome</keyword>
<dbReference type="Pfam" id="PF07722">
    <property type="entry name" value="Peptidase_C26"/>
    <property type="match status" value="1"/>
</dbReference>
<keyword evidence="4 8" id="KW-0732">Signal</keyword>
<dbReference type="GO" id="GO:0034722">
    <property type="term" value="F:gamma-glutamyl-peptidase activity"/>
    <property type="evidence" value="ECO:0007669"/>
    <property type="project" value="UniProtKB-UniRule"/>
</dbReference>
<evidence type="ECO:0000313" key="9">
    <source>
        <dbReference type="EMBL" id="KAH3864030.1"/>
    </source>
</evidence>
<feature type="chain" id="PRO_5038539187" description="folate gamma-glutamyl hydrolase" evidence="8">
    <location>
        <begin position="21"/>
        <end position="315"/>
    </location>
</feature>
<comment type="catalytic activity">
    <reaction evidence="7">
        <text>(6S)-5,6,7,8-tetrahydrofolyl-(gamma-L-Glu)(n) + (n-1) H2O = (6S)-5,6,7,8-tetrahydrofolate + (n-1) L-glutamate</text>
        <dbReference type="Rhea" id="RHEA:56784"/>
        <dbReference type="Rhea" id="RHEA-COMP:14738"/>
        <dbReference type="ChEBI" id="CHEBI:15377"/>
        <dbReference type="ChEBI" id="CHEBI:29985"/>
        <dbReference type="ChEBI" id="CHEBI:57453"/>
        <dbReference type="ChEBI" id="CHEBI:141005"/>
        <dbReference type="EC" id="3.4.19.9"/>
    </reaction>
</comment>
<dbReference type="InterPro" id="IPR011697">
    <property type="entry name" value="Peptidase_C26"/>
</dbReference>
<evidence type="ECO:0000256" key="2">
    <source>
        <dbReference type="ARBA" id="ARBA00011083"/>
    </source>
</evidence>
<name>A0A9D4RF54_DREPO</name>
<evidence type="ECO:0000256" key="8">
    <source>
        <dbReference type="SAM" id="SignalP"/>
    </source>
</evidence>
<comment type="caution">
    <text evidence="9">The sequence shown here is derived from an EMBL/GenBank/DDBJ whole genome shotgun (WGS) entry which is preliminary data.</text>
</comment>
<sequence>MAMNVTQFCSFLLLLVPVYGIVNNVRPIIGVLAQESDYNDLEYGDTYISADYFQYIEMAGARAVPVFVRKDDEYYSKMVQSLNGILFPGGDVGLISSYMAKAAQAIYKQAIETNDAGHYFPLWGTCQGFQLLTALTAGKNLLTNASAEDVALPLDFVNGFRSSRLYGSLPADIYEYLSTMNVTENFHHYGITPETMELTDSLYSFYNILSTNLDVHGKRFVSSFEAKHYPFYGTQFHPEKVSFQWNTNYHINHGPEAIKVGQYFANFLVAEARKSDNHFAAESDEISAMIENYQPVFIRDNTYRLTYFFNYTSTP</sequence>
<organism evidence="9 10">
    <name type="scientific">Dreissena polymorpha</name>
    <name type="common">Zebra mussel</name>
    <name type="synonym">Mytilus polymorpha</name>
    <dbReference type="NCBI Taxonomy" id="45954"/>
    <lineage>
        <taxon>Eukaryota</taxon>
        <taxon>Metazoa</taxon>
        <taxon>Spiralia</taxon>
        <taxon>Lophotrochozoa</taxon>
        <taxon>Mollusca</taxon>
        <taxon>Bivalvia</taxon>
        <taxon>Autobranchia</taxon>
        <taxon>Heteroconchia</taxon>
        <taxon>Euheterodonta</taxon>
        <taxon>Imparidentia</taxon>
        <taxon>Neoheterodontei</taxon>
        <taxon>Myida</taxon>
        <taxon>Dreissenoidea</taxon>
        <taxon>Dreissenidae</taxon>
        <taxon>Dreissena</taxon>
    </lineage>
</organism>
<dbReference type="PANTHER" id="PTHR11315:SF0">
    <property type="entry name" value="FOLATE GAMMA-GLUTAMYL HYDROLASE"/>
    <property type="match status" value="1"/>
</dbReference>
<dbReference type="EMBL" id="JAIWYP010000002">
    <property type="protein sequence ID" value="KAH3864030.1"/>
    <property type="molecule type" value="Genomic_DNA"/>
</dbReference>
<dbReference type="PROSITE" id="PS51275">
    <property type="entry name" value="PEPTIDASE_C26_GGH"/>
    <property type="match status" value="1"/>
</dbReference>
<dbReference type="GO" id="GO:0005576">
    <property type="term" value="C:extracellular region"/>
    <property type="evidence" value="ECO:0007669"/>
    <property type="project" value="UniProtKB-SubCell"/>
</dbReference>
<feature type="active site" description="Nucleophile" evidence="6 7">
    <location>
        <position position="126"/>
    </location>
</feature>
<evidence type="ECO:0000256" key="1">
    <source>
        <dbReference type="ARBA" id="ARBA00004239"/>
    </source>
</evidence>
<comment type="subcellular location">
    <subcellularLocation>
        <location evidence="1">Secreted</location>
        <location evidence="1">Extracellular space</location>
    </subcellularLocation>
</comment>
<dbReference type="PANTHER" id="PTHR11315">
    <property type="entry name" value="PROTEASE FAMILY C26 GAMMA-GLUTAMYL HYDROLASE"/>
    <property type="match status" value="1"/>
</dbReference>
<feature type="signal peptide" evidence="8">
    <location>
        <begin position="1"/>
        <end position="20"/>
    </location>
</feature>
<evidence type="ECO:0000256" key="3">
    <source>
        <dbReference type="ARBA" id="ARBA00022525"/>
    </source>
</evidence>
<evidence type="ECO:0000256" key="4">
    <source>
        <dbReference type="ARBA" id="ARBA00022729"/>
    </source>
</evidence>
<gene>
    <name evidence="9" type="ORF">DPMN_027042</name>
</gene>
<dbReference type="OrthoDB" id="64220at2759"/>
<dbReference type="PROSITE" id="PS51273">
    <property type="entry name" value="GATASE_TYPE_1"/>
    <property type="match status" value="1"/>
</dbReference>
<dbReference type="EC" id="3.4.19.9" evidence="7"/>
<dbReference type="InterPro" id="IPR015527">
    <property type="entry name" value="Pept_C26_g-glut_hydrolase"/>
</dbReference>